<protein>
    <submittedName>
        <fullName evidence="2">Uncharacterized protein</fullName>
    </submittedName>
</protein>
<organism evidence="2 4">
    <name type="scientific">Gymnopus androsaceus JB14</name>
    <dbReference type="NCBI Taxonomy" id="1447944"/>
    <lineage>
        <taxon>Eukaryota</taxon>
        <taxon>Fungi</taxon>
        <taxon>Dikarya</taxon>
        <taxon>Basidiomycota</taxon>
        <taxon>Agaricomycotina</taxon>
        <taxon>Agaricomycetes</taxon>
        <taxon>Agaricomycetidae</taxon>
        <taxon>Agaricales</taxon>
        <taxon>Marasmiineae</taxon>
        <taxon>Omphalotaceae</taxon>
        <taxon>Gymnopus</taxon>
    </lineage>
</organism>
<proteinExistence type="predicted"/>
<feature type="chain" id="PRO_5040606823" evidence="1">
    <location>
        <begin position="20"/>
        <end position="66"/>
    </location>
</feature>
<dbReference type="EMBL" id="ML770462">
    <property type="protein sequence ID" value="KAE9383454.1"/>
    <property type="molecule type" value="Genomic_DNA"/>
</dbReference>
<accession>A0A6A4GD80</accession>
<dbReference type="AlphaFoldDB" id="A0A6A4GD80"/>
<evidence type="ECO:0000313" key="3">
    <source>
        <dbReference type="EMBL" id="KAE9394685.1"/>
    </source>
</evidence>
<evidence type="ECO:0000256" key="1">
    <source>
        <dbReference type="SAM" id="SignalP"/>
    </source>
</evidence>
<reference evidence="2" key="1">
    <citation type="journal article" date="2019" name="Environ. Microbiol.">
        <title>Fungal ecological strategies reflected in gene transcription - a case study of two litter decomposers.</title>
        <authorList>
            <person name="Barbi F."/>
            <person name="Kohler A."/>
            <person name="Barry K."/>
            <person name="Baskaran P."/>
            <person name="Daum C."/>
            <person name="Fauchery L."/>
            <person name="Ihrmark K."/>
            <person name="Kuo A."/>
            <person name="LaButti K."/>
            <person name="Lipzen A."/>
            <person name="Morin E."/>
            <person name="Grigoriev I.V."/>
            <person name="Henrissat B."/>
            <person name="Lindahl B."/>
            <person name="Martin F."/>
        </authorList>
    </citation>
    <scope>NUCLEOTIDE SEQUENCE</scope>
    <source>
        <strain evidence="2">JB14</strain>
    </source>
</reference>
<dbReference type="Proteomes" id="UP000799118">
    <property type="component" value="Unassembled WGS sequence"/>
</dbReference>
<dbReference type="OrthoDB" id="2970514at2759"/>
<feature type="signal peptide" evidence="1">
    <location>
        <begin position="1"/>
        <end position="19"/>
    </location>
</feature>
<keyword evidence="1" id="KW-0732">Signal</keyword>
<name>A0A6A4GD80_9AGAR</name>
<gene>
    <name evidence="3" type="ORF">BT96DRAFT_923365</name>
    <name evidence="2" type="ORF">BT96DRAFT_929796</name>
</gene>
<dbReference type="EMBL" id="ML769545">
    <property type="protein sequence ID" value="KAE9394685.1"/>
    <property type="molecule type" value="Genomic_DNA"/>
</dbReference>
<sequence length="66" mass="6579">MKFFAIVSAVLIAAIGVGAIAPNPDSACQCPNNCEHTLGSSCAFFLDGNTINGSCINGANGLTCAT</sequence>
<evidence type="ECO:0000313" key="4">
    <source>
        <dbReference type="Proteomes" id="UP000799118"/>
    </source>
</evidence>
<evidence type="ECO:0000313" key="2">
    <source>
        <dbReference type="EMBL" id="KAE9383454.1"/>
    </source>
</evidence>
<keyword evidence="4" id="KW-1185">Reference proteome</keyword>